<evidence type="ECO:0000256" key="9">
    <source>
        <dbReference type="RuleBase" id="RU000461"/>
    </source>
</evidence>
<dbReference type="GO" id="GO:0004497">
    <property type="term" value="F:monooxygenase activity"/>
    <property type="evidence" value="ECO:0007669"/>
    <property type="project" value="UniProtKB-KW"/>
</dbReference>
<name>A0A6P8D5B0_PUNGR</name>
<sequence length="502" mass="57876">MDDFFVQFLLLISSCLILLLLYVYKSNASSITTNGGPLIGNLLDFIKNRNRFIDWTTEILSASPTNTMLLHRPGIPPLVLTADPSNVKHILMTNFDCYPKGKRFTSHFGDLFGQVMFVLDGERWKDQRRIAAHEFGSNTLRDFGLDIVAQETHTRLIPILESASKTNHVVDLQEIFNSIMFNVFYKLAFDERPGSLSNDRNGSTTLLTAFKQSSFISHERLHHLLPFMWKVKKFLTIGSEQRLRDSINIVHKHLERVIQVKFIETRGMSKVDVMSRFNNHGYTSIESLRDIGIGLMLAGMDTTVSSLTWFFWLLSSNPRVEKQIVEEVKAVRAKHNRSFGEMPTYEEIREMQYLHAAMTESMRLYPPAPFNVKACISDDVLPDGTQVKKGWTVLFSPYAMGRMEKIWGKDCLEYKPERWLEDGLFRQESPFRYPIFHAGPRMCLGKDMAYIQMKSIAALMIERFVIEARDNRMCPEKALSLTLIMKGGLPVKVRERYPEFKD</sequence>
<dbReference type="InterPro" id="IPR002401">
    <property type="entry name" value="Cyt_P450_E_grp-I"/>
</dbReference>
<dbReference type="AlphaFoldDB" id="A0A6P8D5B0"/>
<evidence type="ECO:0000313" key="11">
    <source>
        <dbReference type="Proteomes" id="UP000515151"/>
    </source>
</evidence>
<dbReference type="GO" id="GO:0016705">
    <property type="term" value="F:oxidoreductase activity, acting on paired donors, with incorporation or reduction of molecular oxygen"/>
    <property type="evidence" value="ECO:0007669"/>
    <property type="project" value="InterPro"/>
</dbReference>
<dbReference type="Proteomes" id="UP000515151">
    <property type="component" value="Chromosome 4"/>
</dbReference>
<evidence type="ECO:0000256" key="7">
    <source>
        <dbReference type="ARBA" id="ARBA00023033"/>
    </source>
</evidence>
<organism evidence="11 12">
    <name type="scientific">Punica granatum</name>
    <name type="common">Pomegranate</name>
    <dbReference type="NCBI Taxonomy" id="22663"/>
    <lineage>
        <taxon>Eukaryota</taxon>
        <taxon>Viridiplantae</taxon>
        <taxon>Streptophyta</taxon>
        <taxon>Embryophyta</taxon>
        <taxon>Tracheophyta</taxon>
        <taxon>Spermatophyta</taxon>
        <taxon>Magnoliopsida</taxon>
        <taxon>eudicotyledons</taxon>
        <taxon>Gunneridae</taxon>
        <taxon>Pentapetalae</taxon>
        <taxon>rosids</taxon>
        <taxon>malvids</taxon>
        <taxon>Myrtales</taxon>
        <taxon>Lythraceae</taxon>
        <taxon>Punica</taxon>
    </lineage>
</organism>
<dbReference type="InterPro" id="IPR017972">
    <property type="entry name" value="Cyt_P450_CS"/>
</dbReference>
<dbReference type="Gene3D" id="1.10.630.10">
    <property type="entry name" value="Cytochrome P450"/>
    <property type="match status" value="1"/>
</dbReference>
<proteinExistence type="inferred from homology"/>
<keyword evidence="7 9" id="KW-0503">Monooxygenase</keyword>
<accession>A0A6P8D5B0</accession>
<dbReference type="PRINTS" id="PR00463">
    <property type="entry name" value="EP450I"/>
</dbReference>
<dbReference type="OrthoDB" id="1470350at2759"/>
<evidence type="ECO:0000256" key="1">
    <source>
        <dbReference type="ARBA" id="ARBA00001971"/>
    </source>
</evidence>
<gene>
    <name evidence="12" type="primary">LOC116204341</name>
</gene>
<dbReference type="CDD" id="cd11064">
    <property type="entry name" value="CYP86A"/>
    <property type="match status" value="1"/>
</dbReference>
<evidence type="ECO:0000256" key="10">
    <source>
        <dbReference type="SAM" id="Phobius"/>
    </source>
</evidence>
<evidence type="ECO:0000256" key="2">
    <source>
        <dbReference type="ARBA" id="ARBA00010617"/>
    </source>
</evidence>
<dbReference type="PANTHER" id="PTHR24296">
    <property type="entry name" value="CYTOCHROME P450"/>
    <property type="match status" value="1"/>
</dbReference>
<keyword evidence="10" id="KW-1133">Transmembrane helix</keyword>
<keyword evidence="6 8" id="KW-0408">Iron</keyword>
<reference evidence="12" key="2">
    <citation type="submission" date="2025-08" db="UniProtKB">
        <authorList>
            <consortium name="RefSeq"/>
        </authorList>
    </citation>
    <scope>IDENTIFICATION</scope>
    <source>
        <tissue evidence="12">Leaf</tissue>
    </source>
</reference>
<dbReference type="Pfam" id="PF00067">
    <property type="entry name" value="p450"/>
    <property type="match status" value="1"/>
</dbReference>
<dbReference type="GeneID" id="116204341"/>
<evidence type="ECO:0000256" key="6">
    <source>
        <dbReference type="ARBA" id="ARBA00023004"/>
    </source>
</evidence>
<evidence type="ECO:0000256" key="4">
    <source>
        <dbReference type="ARBA" id="ARBA00022723"/>
    </source>
</evidence>
<keyword evidence="10" id="KW-0472">Membrane</keyword>
<dbReference type="InterPro" id="IPR001128">
    <property type="entry name" value="Cyt_P450"/>
</dbReference>
<keyword evidence="10" id="KW-0812">Transmembrane</keyword>
<evidence type="ECO:0000256" key="5">
    <source>
        <dbReference type="ARBA" id="ARBA00023002"/>
    </source>
</evidence>
<evidence type="ECO:0000256" key="8">
    <source>
        <dbReference type="PIRSR" id="PIRSR602401-1"/>
    </source>
</evidence>
<protein>
    <submittedName>
        <fullName evidence="12">Cytochrome P450 94A2-like</fullName>
    </submittedName>
</protein>
<evidence type="ECO:0000313" key="12">
    <source>
        <dbReference type="RefSeq" id="XP_031392287.1"/>
    </source>
</evidence>
<feature type="binding site" description="axial binding residue" evidence="8">
    <location>
        <position position="443"/>
    </location>
    <ligand>
        <name>heme</name>
        <dbReference type="ChEBI" id="CHEBI:30413"/>
    </ligand>
    <ligandPart>
        <name>Fe</name>
        <dbReference type="ChEBI" id="CHEBI:18248"/>
    </ligandPart>
</feature>
<evidence type="ECO:0000256" key="3">
    <source>
        <dbReference type="ARBA" id="ARBA00022617"/>
    </source>
</evidence>
<dbReference type="GO" id="GO:0005506">
    <property type="term" value="F:iron ion binding"/>
    <property type="evidence" value="ECO:0007669"/>
    <property type="project" value="InterPro"/>
</dbReference>
<dbReference type="PRINTS" id="PR00385">
    <property type="entry name" value="P450"/>
</dbReference>
<comment type="cofactor">
    <cofactor evidence="1 8">
        <name>heme</name>
        <dbReference type="ChEBI" id="CHEBI:30413"/>
    </cofactor>
</comment>
<keyword evidence="5 9" id="KW-0560">Oxidoreductase</keyword>
<dbReference type="RefSeq" id="XP_031392287.1">
    <property type="nucleotide sequence ID" value="XM_031536427.1"/>
</dbReference>
<keyword evidence="3 8" id="KW-0349">Heme</keyword>
<comment type="similarity">
    <text evidence="2 9">Belongs to the cytochrome P450 family.</text>
</comment>
<dbReference type="GO" id="GO:0006629">
    <property type="term" value="P:lipid metabolic process"/>
    <property type="evidence" value="ECO:0007669"/>
    <property type="project" value="UniProtKB-ARBA"/>
</dbReference>
<dbReference type="SUPFAM" id="SSF48264">
    <property type="entry name" value="Cytochrome P450"/>
    <property type="match status" value="1"/>
</dbReference>
<dbReference type="PROSITE" id="PS00086">
    <property type="entry name" value="CYTOCHROME_P450"/>
    <property type="match status" value="1"/>
</dbReference>
<keyword evidence="11" id="KW-1185">Reference proteome</keyword>
<reference evidence="11" key="1">
    <citation type="journal article" date="2020" name="Plant Biotechnol. J.">
        <title>The pomegranate (Punica granatum L.) draft genome dissects genetic divergence between soft- and hard-seeded cultivars.</title>
        <authorList>
            <person name="Luo X."/>
            <person name="Li H."/>
            <person name="Wu Z."/>
            <person name="Yao W."/>
            <person name="Zhao P."/>
            <person name="Cao D."/>
            <person name="Yu H."/>
            <person name="Li K."/>
            <person name="Poudel K."/>
            <person name="Zhao D."/>
            <person name="Zhang F."/>
            <person name="Xia X."/>
            <person name="Chen L."/>
            <person name="Wang Q."/>
            <person name="Jing D."/>
            <person name="Cao S."/>
        </authorList>
    </citation>
    <scope>NUCLEOTIDE SEQUENCE [LARGE SCALE GENOMIC DNA]</scope>
    <source>
        <strain evidence="11">cv. Tunisia</strain>
    </source>
</reference>
<feature type="transmembrane region" description="Helical" evidence="10">
    <location>
        <begin position="6"/>
        <end position="24"/>
    </location>
</feature>
<feature type="transmembrane region" description="Helical" evidence="10">
    <location>
        <begin position="293"/>
        <end position="314"/>
    </location>
</feature>
<dbReference type="GO" id="GO:0020037">
    <property type="term" value="F:heme binding"/>
    <property type="evidence" value="ECO:0007669"/>
    <property type="project" value="InterPro"/>
</dbReference>
<keyword evidence="4 8" id="KW-0479">Metal-binding</keyword>
<dbReference type="InterPro" id="IPR036396">
    <property type="entry name" value="Cyt_P450_sf"/>
</dbReference>